<reference evidence="1 2" key="1">
    <citation type="journal article" date="2019" name="Commun. Biol.">
        <title>The bagworm genome reveals a unique fibroin gene that provides high tensile strength.</title>
        <authorList>
            <person name="Kono N."/>
            <person name="Nakamura H."/>
            <person name="Ohtoshi R."/>
            <person name="Tomita M."/>
            <person name="Numata K."/>
            <person name="Arakawa K."/>
        </authorList>
    </citation>
    <scope>NUCLEOTIDE SEQUENCE [LARGE SCALE GENOMIC DNA]</scope>
</reference>
<sequence length="109" mass="12863">MKKVCSRWIPHNLTEAQKTDRVTWCNDVLTRFKHRPSLVLNIVTCDETWITWIYCYDFKAKQQSTVWVYRDEAKPTKVASERSASKRMIDSFLIKLGTLLLLLCRIVVL</sequence>
<name>A0A4C1VVD0_EUMVA</name>
<keyword evidence="1" id="KW-0489">Methyltransferase</keyword>
<dbReference type="OrthoDB" id="10017160at2759"/>
<gene>
    <name evidence="1" type="primary">SETMAR</name>
    <name evidence="1" type="ORF">EVAR_29609_1</name>
</gene>
<dbReference type="EMBL" id="BGZK01000416">
    <property type="protein sequence ID" value="GBP42352.1"/>
    <property type="molecule type" value="Genomic_DNA"/>
</dbReference>
<dbReference type="GO" id="GO:0003676">
    <property type="term" value="F:nucleic acid binding"/>
    <property type="evidence" value="ECO:0007669"/>
    <property type="project" value="InterPro"/>
</dbReference>
<dbReference type="PANTHER" id="PTHR46060:SF1">
    <property type="entry name" value="MARINER MOS1 TRANSPOSASE-LIKE PROTEIN"/>
    <property type="match status" value="1"/>
</dbReference>
<dbReference type="GO" id="GO:0008168">
    <property type="term" value="F:methyltransferase activity"/>
    <property type="evidence" value="ECO:0007669"/>
    <property type="project" value="UniProtKB-KW"/>
</dbReference>
<dbReference type="PANTHER" id="PTHR46060">
    <property type="entry name" value="MARINER MOS1 TRANSPOSASE-LIKE PROTEIN"/>
    <property type="match status" value="1"/>
</dbReference>
<evidence type="ECO:0000313" key="2">
    <source>
        <dbReference type="Proteomes" id="UP000299102"/>
    </source>
</evidence>
<dbReference type="Gene3D" id="3.30.420.10">
    <property type="entry name" value="Ribonuclease H-like superfamily/Ribonuclease H"/>
    <property type="match status" value="1"/>
</dbReference>
<dbReference type="AlphaFoldDB" id="A0A4C1VVD0"/>
<organism evidence="1 2">
    <name type="scientific">Eumeta variegata</name>
    <name type="common">Bagworm moth</name>
    <name type="synonym">Eumeta japonica</name>
    <dbReference type="NCBI Taxonomy" id="151549"/>
    <lineage>
        <taxon>Eukaryota</taxon>
        <taxon>Metazoa</taxon>
        <taxon>Ecdysozoa</taxon>
        <taxon>Arthropoda</taxon>
        <taxon>Hexapoda</taxon>
        <taxon>Insecta</taxon>
        <taxon>Pterygota</taxon>
        <taxon>Neoptera</taxon>
        <taxon>Endopterygota</taxon>
        <taxon>Lepidoptera</taxon>
        <taxon>Glossata</taxon>
        <taxon>Ditrysia</taxon>
        <taxon>Tineoidea</taxon>
        <taxon>Psychidae</taxon>
        <taxon>Oiketicinae</taxon>
        <taxon>Eumeta</taxon>
    </lineage>
</organism>
<dbReference type="InterPro" id="IPR036397">
    <property type="entry name" value="RNaseH_sf"/>
</dbReference>
<protein>
    <submittedName>
        <fullName evidence="1">Histone-lysine N-methyltransferase SETMAR</fullName>
    </submittedName>
</protein>
<dbReference type="InterPro" id="IPR052709">
    <property type="entry name" value="Transposase-MT_Hybrid"/>
</dbReference>
<proteinExistence type="predicted"/>
<keyword evidence="2" id="KW-1185">Reference proteome</keyword>
<dbReference type="Proteomes" id="UP000299102">
    <property type="component" value="Unassembled WGS sequence"/>
</dbReference>
<comment type="caution">
    <text evidence="1">The sequence shown here is derived from an EMBL/GenBank/DDBJ whole genome shotgun (WGS) entry which is preliminary data.</text>
</comment>
<keyword evidence="1" id="KW-0808">Transferase</keyword>
<evidence type="ECO:0000313" key="1">
    <source>
        <dbReference type="EMBL" id="GBP42352.1"/>
    </source>
</evidence>
<dbReference type="GO" id="GO:0032259">
    <property type="term" value="P:methylation"/>
    <property type="evidence" value="ECO:0007669"/>
    <property type="project" value="UniProtKB-KW"/>
</dbReference>
<accession>A0A4C1VVD0</accession>